<dbReference type="EMBL" id="MG886872">
    <property type="protein sequence ID" value="QAA12289.1"/>
    <property type="molecule type" value="Genomic_DNA"/>
</dbReference>
<keyword evidence="8 13" id="KW-1133">Transmembrane helix</keyword>
<evidence type="ECO:0000256" key="10">
    <source>
        <dbReference type="ARBA" id="ARBA00023128"/>
    </source>
</evidence>
<comment type="similarity">
    <text evidence="2 12">Belongs to the ATPase protein 8 family.</text>
</comment>
<evidence type="ECO:0000256" key="6">
    <source>
        <dbReference type="ARBA" id="ARBA00022692"/>
    </source>
</evidence>
<evidence type="ECO:0000256" key="5">
    <source>
        <dbReference type="ARBA" id="ARBA00022547"/>
    </source>
</evidence>
<protein>
    <recommendedName>
        <fullName evidence="12">ATP synthase complex subunit 8</fullName>
    </recommendedName>
</protein>
<evidence type="ECO:0000256" key="4">
    <source>
        <dbReference type="ARBA" id="ARBA00022448"/>
    </source>
</evidence>
<dbReference type="CTD" id="4509"/>
<dbReference type="AlphaFoldDB" id="A0A3R5QP50"/>
<evidence type="ECO:0000256" key="9">
    <source>
        <dbReference type="ARBA" id="ARBA00023065"/>
    </source>
</evidence>
<organism evidence="14">
    <name type="scientific">Ceratophyllus wui</name>
    <dbReference type="NCBI Taxonomy" id="2505953"/>
    <lineage>
        <taxon>Eukaryota</taxon>
        <taxon>Metazoa</taxon>
        <taxon>Ecdysozoa</taxon>
        <taxon>Arthropoda</taxon>
        <taxon>Hexapoda</taxon>
        <taxon>Insecta</taxon>
        <taxon>Pterygota</taxon>
        <taxon>Neoptera</taxon>
        <taxon>Endopterygota</taxon>
        <taxon>Siphonaptera</taxon>
        <taxon>Ceratophyllidae</taxon>
        <taxon>Ceratophyllus</taxon>
    </lineage>
</organism>
<evidence type="ECO:0000256" key="2">
    <source>
        <dbReference type="ARBA" id="ARBA00008892"/>
    </source>
</evidence>
<comment type="subcellular location">
    <subcellularLocation>
        <location evidence="1 12">Mitochondrion membrane</location>
        <topology evidence="1 12">Single-pass membrane protein</topology>
    </subcellularLocation>
</comment>
<evidence type="ECO:0000256" key="8">
    <source>
        <dbReference type="ARBA" id="ARBA00022989"/>
    </source>
</evidence>
<evidence type="ECO:0000256" key="7">
    <source>
        <dbReference type="ARBA" id="ARBA00022781"/>
    </source>
</evidence>
<dbReference type="Pfam" id="PF00895">
    <property type="entry name" value="ATP-synt_8"/>
    <property type="match status" value="1"/>
</dbReference>
<gene>
    <name evidence="14" type="primary">ATP8</name>
</gene>
<keyword evidence="4 12" id="KW-0813">Transport</keyword>
<evidence type="ECO:0000256" key="3">
    <source>
        <dbReference type="ARBA" id="ARBA00011291"/>
    </source>
</evidence>
<keyword evidence="6 12" id="KW-0812">Transmembrane</keyword>
<proteinExistence type="inferred from homology"/>
<feature type="transmembrane region" description="Helical" evidence="13">
    <location>
        <begin position="6"/>
        <end position="26"/>
    </location>
</feature>
<evidence type="ECO:0000313" key="14">
    <source>
        <dbReference type="EMBL" id="QAA12289.1"/>
    </source>
</evidence>
<evidence type="ECO:0000256" key="12">
    <source>
        <dbReference type="RuleBase" id="RU003661"/>
    </source>
</evidence>
<keyword evidence="7 12" id="KW-0375">Hydrogen ion transport</keyword>
<dbReference type="GO" id="GO:0015986">
    <property type="term" value="P:proton motive force-driven ATP synthesis"/>
    <property type="evidence" value="ECO:0007669"/>
    <property type="project" value="InterPro"/>
</dbReference>
<evidence type="ECO:0000256" key="13">
    <source>
        <dbReference type="SAM" id="Phobius"/>
    </source>
</evidence>
<keyword evidence="11 13" id="KW-0472">Membrane</keyword>
<keyword evidence="10 12" id="KW-0496">Mitochondrion</keyword>
<dbReference type="InterPro" id="IPR001421">
    <property type="entry name" value="ATP8_metazoa"/>
</dbReference>
<keyword evidence="5 12" id="KW-0138">CF(0)</keyword>
<reference evidence="14" key="1">
    <citation type="journal article" date="2018" name="Mitochondrial DNA Part B Resour">
        <title>The complete mitochondrial genome of the flea Ceratophyllus wui (Siphonaptera: Ceratophyllidae).</title>
        <authorList>
            <person name="Tan L."/>
            <person name="Guan X."/>
            <person name="Zhang L."/>
            <person name="Zhu F."/>
            <person name="Lei C."/>
        </authorList>
    </citation>
    <scope>NUCLEOTIDE SEQUENCE</scope>
</reference>
<keyword evidence="9 12" id="KW-0406">Ion transport</keyword>
<dbReference type="GeneID" id="38948501"/>
<accession>A0A3R5QP50</accession>
<dbReference type="GO" id="GO:0015078">
    <property type="term" value="F:proton transmembrane transporter activity"/>
    <property type="evidence" value="ECO:0007669"/>
    <property type="project" value="InterPro"/>
</dbReference>
<sequence length="52" mass="6395">MAPMYWLILLFIFSICFIMIIILNYFSITNSSNNNDNKLDHSKKLYKFNWKW</sequence>
<evidence type="ECO:0000256" key="1">
    <source>
        <dbReference type="ARBA" id="ARBA00004304"/>
    </source>
</evidence>
<dbReference type="RefSeq" id="YP_009551274.1">
    <property type="nucleotide sequence ID" value="NC_040301.1"/>
</dbReference>
<name>A0A3R5QP50_9NEOP</name>
<comment type="subunit">
    <text evidence="3">F-type ATPases have 2 components, CF(1) - the catalytic core - and CF(0) - the membrane proton channel.</text>
</comment>
<evidence type="ECO:0000256" key="11">
    <source>
        <dbReference type="ARBA" id="ARBA00023136"/>
    </source>
</evidence>
<dbReference type="GO" id="GO:0031966">
    <property type="term" value="C:mitochondrial membrane"/>
    <property type="evidence" value="ECO:0007669"/>
    <property type="project" value="UniProtKB-SubCell"/>
</dbReference>
<dbReference type="GO" id="GO:0045259">
    <property type="term" value="C:proton-transporting ATP synthase complex"/>
    <property type="evidence" value="ECO:0007669"/>
    <property type="project" value="UniProtKB-KW"/>
</dbReference>
<geneLocation type="mitochondrion" evidence="14"/>